<evidence type="ECO:0000259" key="19">
    <source>
        <dbReference type="Pfam" id="PF02706"/>
    </source>
</evidence>
<evidence type="ECO:0000256" key="2">
    <source>
        <dbReference type="ARBA" id="ARBA00007316"/>
    </source>
</evidence>
<evidence type="ECO:0000256" key="1">
    <source>
        <dbReference type="ARBA" id="ARBA00004429"/>
    </source>
</evidence>
<evidence type="ECO:0000256" key="5">
    <source>
        <dbReference type="ARBA" id="ARBA00022475"/>
    </source>
</evidence>
<evidence type="ECO:0000256" key="6">
    <source>
        <dbReference type="ARBA" id="ARBA00022519"/>
    </source>
</evidence>
<evidence type="ECO:0000256" key="18">
    <source>
        <dbReference type="SAM" id="Phobius"/>
    </source>
</evidence>
<feature type="domain" description="AAA" evidence="20">
    <location>
        <begin position="581"/>
        <end position="719"/>
    </location>
</feature>
<dbReference type="PANTHER" id="PTHR32309:SF13">
    <property type="entry name" value="FERRIC ENTEROBACTIN TRANSPORT PROTEIN FEPE"/>
    <property type="match status" value="1"/>
</dbReference>
<dbReference type="OrthoDB" id="9794577at2"/>
<comment type="similarity">
    <text evidence="2">Belongs to the CpsD/CapB family.</text>
</comment>
<dbReference type="RefSeq" id="WP_145420010.1">
    <property type="nucleotide sequence ID" value="NZ_CP036526.1"/>
</dbReference>
<dbReference type="GO" id="GO:0004715">
    <property type="term" value="F:non-membrane spanning protein tyrosine kinase activity"/>
    <property type="evidence" value="ECO:0007669"/>
    <property type="project" value="UniProtKB-EC"/>
</dbReference>
<evidence type="ECO:0000256" key="10">
    <source>
        <dbReference type="ARBA" id="ARBA00022777"/>
    </source>
</evidence>
<feature type="transmembrane region" description="Helical" evidence="18">
    <location>
        <begin position="38"/>
        <end position="58"/>
    </location>
</feature>
<evidence type="ECO:0000256" key="16">
    <source>
        <dbReference type="SAM" id="Coils"/>
    </source>
</evidence>
<gene>
    <name evidence="21" type="primary">ptk_2</name>
    <name evidence="21" type="ORF">K239x_42680</name>
</gene>
<keyword evidence="6" id="KW-0997">Cell inner membrane</keyword>
<keyword evidence="11" id="KW-0067">ATP-binding</keyword>
<evidence type="ECO:0000256" key="9">
    <source>
        <dbReference type="ARBA" id="ARBA00022741"/>
    </source>
</evidence>
<keyword evidence="14" id="KW-0829">Tyrosine-protein kinase</keyword>
<dbReference type="GO" id="GO:0005886">
    <property type="term" value="C:plasma membrane"/>
    <property type="evidence" value="ECO:0007669"/>
    <property type="project" value="UniProtKB-SubCell"/>
</dbReference>
<dbReference type="Pfam" id="PF02706">
    <property type="entry name" value="Wzz"/>
    <property type="match status" value="1"/>
</dbReference>
<name>A0A517NYQ3_9BACT</name>
<evidence type="ECO:0000256" key="17">
    <source>
        <dbReference type="SAM" id="MobiDB-lite"/>
    </source>
</evidence>
<evidence type="ECO:0000259" key="20">
    <source>
        <dbReference type="Pfam" id="PF13614"/>
    </source>
</evidence>
<dbReference type="InterPro" id="IPR005702">
    <property type="entry name" value="Wzc-like_C"/>
</dbReference>
<keyword evidence="13 18" id="KW-0472">Membrane</keyword>
<evidence type="ECO:0000256" key="13">
    <source>
        <dbReference type="ARBA" id="ARBA00023136"/>
    </source>
</evidence>
<evidence type="ECO:0000313" key="22">
    <source>
        <dbReference type="Proteomes" id="UP000319817"/>
    </source>
</evidence>
<feature type="transmembrane region" description="Helical" evidence="18">
    <location>
        <begin position="477"/>
        <end position="499"/>
    </location>
</feature>
<dbReference type="Gene3D" id="3.40.50.300">
    <property type="entry name" value="P-loop containing nucleotide triphosphate hydrolases"/>
    <property type="match status" value="1"/>
</dbReference>
<dbReference type="PANTHER" id="PTHR32309">
    <property type="entry name" value="TYROSINE-PROTEIN KINASE"/>
    <property type="match status" value="1"/>
</dbReference>
<feature type="domain" description="Polysaccharide chain length determinant N-terminal" evidence="19">
    <location>
        <begin position="30"/>
        <end position="108"/>
    </location>
</feature>
<dbReference type="InterPro" id="IPR050445">
    <property type="entry name" value="Bact_polysacc_biosynth/exp"/>
</dbReference>
<dbReference type="InterPro" id="IPR025669">
    <property type="entry name" value="AAA_dom"/>
</dbReference>
<dbReference type="AlphaFoldDB" id="A0A517NYQ3"/>
<dbReference type="InterPro" id="IPR027417">
    <property type="entry name" value="P-loop_NTPase"/>
</dbReference>
<dbReference type="InterPro" id="IPR003856">
    <property type="entry name" value="LPS_length_determ_N"/>
</dbReference>
<comment type="similarity">
    <text evidence="3">Belongs to the etk/wzc family.</text>
</comment>
<keyword evidence="16" id="KW-0175">Coiled coil</keyword>
<keyword evidence="12 18" id="KW-1133">Transmembrane helix</keyword>
<keyword evidence="22" id="KW-1185">Reference proteome</keyword>
<keyword evidence="7 21" id="KW-0808">Transferase</keyword>
<feature type="compositionally biased region" description="Polar residues" evidence="17">
    <location>
        <begin position="800"/>
        <end position="814"/>
    </location>
</feature>
<reference evidence="21 22" key="1">
    <citation type="submission" date="2019-02" db="EMBL/GenBank/DDBJ databases">
        <title>Deep-cultivation of Planctomycetes and their phenomic and genomic characterization uncovers novel biology.</title>
        <authorList>
            <person name="Wiegand S."/>
            <person name="Jogler M."/>
            <person name="Boedeker C."/>
            <person name="Pinto D."/>
            <person name="Vollmers J."/>
            <person name="Rivas-Marin E."/>
            <person name="Kohn T."/>
            <person name="Peeters S.H."/>
            <person name="Heuer A."/>
            <person name="Rast P."/>
            <person name="Oberbeckmann S."/>
            <person name="Bunk B."/>
            <person name="Jeske O."/>
            <person name="Meyerdierks A."/>
            <person name="Storesund J.E."/>
            <person name="Kallscheuer N."/>
            <person name="Luecker S."/>
            <person name="Lage O.M."/>
            <person name="Pohl T."/>
            <person name="Merkel B.J."/>
            <person name="Hornburger P."/>
            <person name="Mueller R.-W."/>
            <person name="Bruemmer F."/>
            <person name="Labrenz M."/>
            <person name="Spormann A.M."/>
            <person name="Op den Camp H."/>
            <person name="Overmann J."/>
            <person name="Amann R."/>
            <person name="Jetten M.S.M."/>
            <person name="Mascher T."/>
            <person name="Medema M.H."/>
            <person name="Devos D.P."/>
            <person name="Kaster A.-K."/>
            <person name="Ovreas L."/>
            <person name="Rohde M."/>
            <person name="Galperin M.Y."/>
            <person name="Jogler C."/>
        </authorList>
    </citation>
    <scope>NUCLEOTIDE SEQUENCE [LARGE SCALE GENOMIC DNA]</scope>
    <source>
        <strain evidence="21 22">K23_9</strain>
    </source>
</reference>
<comment type="catalytic activity">
    <reaction evidence="15">
        <text>L-tyrosyl-[protein] + ATP = O-phospho-L-tyrosyl-[protein] + ADP + H(+)</text>
        <dbReference type="Rhea" id="RHEA:10596"/>
        <dbReference type="Rhea" id="RHEA-COMP:10136"/>
        <dbReference type="Rhea" id="RHEA-COMP:20101"/>
        <dbReference type="ChEBI" id="CHEBI:15378"/>
        <dbReference type="ChEBI" id="CHEBI:30616"/>
        <dbReference type="ChEBI" id="CHEBI:46858"/>
        <dbReference type="ChEBI" id="CHEBI:61978"/>
        <dbReference type="ChEBI" id="CHEBI:456216"/>
        <dbReference type="EC" id="2.7.10.2"/>
    </reaction>
</comment>
<evidence type="ECO:0000256" key="7">
    <source>
        <dbReference type="ARBA" id="ARBA00022679"/>
    </source>
</evidence>
<keyword evidence="8 18" id="KW-0812">Transmembrane</keyword>
<keyword evidence="9" id="KW-0547">Nucleotide-binding</keyword>
<organism evidence="21 22">
    <name type="scientific">Stieleria marina</name>
    <dbReference type="NCBI Taxonomy" id="1930275"/>
    <lineage>
        <taxon>Bacteria</taxon>
        <taxon>Pseudomonadati</taxon>
        <taxon>Planctomycetota</taxon>
        <taxon>Planctomycetia</taxon>
        <taxon>Pirellulales</taxon>
        <taxon>Pirellulaceae</taxon>
        <taxon>Stieleria</taxon>
    </lineage>
</organism>
<evidence type="ECO:0000256" key="15">
    <source>
        <dbReference type="ARBA" id="ARBA00051245"/>
    </source>
</evidence>
<dbReference type="NCBIfam" id="TIGR01007">
    <property type="entry name" value="eps_fam"/>
    <property type="match status" value="1"/>
</dbReference>
<evidence type="ECO:0000256" key="12">
    <source>
        <dbReference type="ARBA" id="ARBA00022989"/>
    </source>
</evidence>
<protein>
    <recommendedName>
        <fullName evidence="4">non-specific protein-tyrosine kinase</fullName>
        <ecNumber evidence="4">2.7.10.2</ecNumber>
    </recommendedName>
</protein>
<evidence type="ECO:0000313" key="21">
    <source>
        <dbReference type="EMBL" id="QDT12259.1"/>
    </source>
</evidence>
<dbReference type="GO" id="GO:0005524">
    <property type="term" value="F:ATP binding"/>
    <property type="evidence" value="ECO:0007669"/>
    <property type="project" value="UniProtKB-KW"/>
</dbReference>
<evidence type="ECO:0000256" key="14">
    <source>
        <dbReference type="ARBA" id="ARBA00023137"/>
    </source>
</evidence>
<sequence>MRTDSDSIPNRIQPAQLNKESEFGSDSSVDILGALWRYRWAVVLPAIAGAIAGFLIYLRTPETYRSTTKLMLESDRPAIFDNMTGNVVSGVPGIEIIQSQLYSDKVVSMAFDDPRMKPFREQFNNRSSQFISEVQDLMVLEPEVDDAAAQSLVMLLHFDSTNPELCEASVKSFSSALQDFLNEKQQNSRGELIRLISQAIEDLYPKIQELDQRNQKFRSEVPLTWNSDGEAINPHRERQLYLVQKRSELFEELRQKQIMLRQVETLAQRAKDPIVALNVISKLLGVSISIDTSVGVTPDMRAADAELRLLDVDEKLIPLMIERNKYAAQFGDNHPNVKQLDSELSVMKAELKRLVQQQTDRMLELIRENKVEGANPAEVAAETVAQIIYASKAEEQLLDTQIQEVDAQIETEKEGATKLARYEQQNIGMLREIDRNRELMSRLEKQMDQVSLTDDEGGTRVTELKAPSGAYIVGPNLMICLGIGTFLGLALGSGLAFLLEKNSSTFRNPDEIAEVLGVPVLTHVPFFKGRIRKAKKGEVSPYKDLDPYLAVIHQPASIPSEAIRSFRTSVFFELAGVSGGKVIQVTSPLPGDGKSTIGGNLACSIAQSGKRVLALDCDLRRPQLTDNFDMSGKPGISNVLNGDCELADACHATPLPNLFVMPSGPIPSNPAEALTLPDMNELLEEVRNEFDYIILDTPPLLVVTDPSITASMVDGVVLTVRIRRKCKPNAKESLNILRAVGAKVLGTVINNSDEAGASDGYRGYGYYRYGRYTNRYARRGNASEGSSDGSKRESMVITGRGSTARNGVTSNGTASARRAEVNPSGGSRDDRA</sequence>
<dbReference type="Pfam" id="PF13614">
    <property type="entry name" value="AAA_31"/>
    <property type="match status" value="1"/>
</dbReference>
<keyword evidence="10 21" id="KW-0418">Kinase</keyword>
<dbReference type="EMBL" id="CP036526">
    <property type="protein sequence ID" value="QDT12259.1"/>
    <property type="molecule type" value="Genomic_DNA"/>
</dbReference>
<comment type="subcellular location">
    <subcellularLocation>
        <location evidence="1">Cell inner membrane</location>
        <topology evidence="1">Multi-pass membrane protein</topology>
    </subcellularLocation>
</comment>
<evidence type="ECO:0000256" key="3">
    <source>
        <dbReference type="ARBA" id="ARBA00008883"/>
    </source>
</evidence>
<evidence type="ECO:0000256" key="11">
    <source>
        <dbReference type="ARBA" id="ARBA00022840"/>
    </source>
</evidence>
<feature type="region of interest" description="Disordered" evidence="17">
    <location>
        <begin position="779"/>
        <end position="832"/>
    </location>
</feature>
<proteinExistence type="inferred from homology"/>
<evidence type="ECO:0000256" key="8">
    <source>
        <dbReference type="ARBA" id="ARBA00022692"/>
    </source>
</evidence>
<dbReference type="CDD" id="cd05387">
    <property type="entry name" value="BY-kinase"/>
    <property type="match status" value="1"/>
</dbReference>
<dbReference type="Proteomes" id="UP000319817">
    <property type="component" value="Chromosome"/>
</dbReference>
<dbReference type="SUPFAM" id="SSF52540">
    <property type="entry name" value="P-loop containing nucleoside triphosphate hydrolases"/>
    <property type="match status" value="1"/>
</dbReference>
<keyword evidence="5" id="KW-1003">Cell membrane</keyword>
<feature type="coiled-coil region" evidence="16">
    <location>
        <begin position="337"/>
        <end position="368"/>
    </location>
</feature>
<accession>A0A517NYQ3</accession>
<dbReference type="EC" id="2.7.10.2" evidence="4"/>
<evidence type="ECO:0000256" key="4">
    <source>
        <dbReference type="ARBA" id="ARBA00011903"/>
    </source>
</evidence>